<dbReference type="Proteomes" id="UP000712600">
    <property type="component" value="Unassembled WGS sequence"/>
</dbReference>
<accession>A0A8S9P0A4</accession>
<name>A0A8S9P0A4_BRACR</name>
<keyword evidence="1" id="KW-1133">Transmembrane helix</keyword>
<dbReference type="AlphaFoldDB" id="A0A8S9P0A4"/>
<evidence type="ECO:0000313" key="3">
    <source>
        <dbReference type="Proteomes" id="UP000712600"/>
    </source>
</evidence>
<dbReference type="EMBL" id="QGKX02001521">
    <property type="protein sequence ID" value="KAF3510794.1"/>
    <property type="molecule type" value="Genomic_DNA"/>
</dbReference>
<comment type="caution">
    <text evidence="2">The sequence shown here is derived from an EMBL/GenBank/DDBJ whole genome shotgun (WGS) entry which is preliminary data.</text>
</comment>
<organism evidence="2 3">
    <name type="scientific">Brassica cretica</name>
    <name type="common">Mustard</name>
    <dbReference type="NCBI Taxonomy" id="69181"/>
    <lineage>
        <taxon>Eukaryota</taxon>
        <taxon>Viridiplantae</taxon>
        <taxon>Streptophyta</taxon>
        <taxon>Embryophyta</taxon>
        <taxon>Tracheophyta</taxon>
        <taxon>Spermatophyta</taxon>
        <taxon>Magnoliopsida</taxon>
        <taxon>eudicotyledons</taxon>
        <taxon>Gunneridae</taxon>
        <taxon>Pentapetalae</taxon>
        <taxon>rosids</taxon>
        <taxon>malvids</taxon>
        <taxon>Brassicales</taxon>
        <taxon>Brassicaceae</taxon>
        <taxon>Brassiceae</taxon>
        <taxon>Brassica</taxon>
    </lineage>
</organism>
<gene>
    <name evidence="2" type="ORF">F2Q69_00003195</name>
</gene>
<feature type="transmembrane region" description="Helical" evidence="1">
    <location>
        <begin position="24"/>
        <end position="47"/>
    </location>
</feature>
<reference evidence="2" key="1">
    <citation type="submission" date="2019-12" db="EMBL/GenBank/DDBJ databases">
        <title>Genome sequencing and annotation of Brassica cretica.</title>
        <authorList>
            <person name="Studholme D.J."/>
            <person name="Sarris P."/>
        </authorList>
    </citation>
    <scope>NUCLEOTIDE SEQUENCE</scope>
    <source>
        <strain evidence="2">PFS-109/04</strain>
        <tissue evidence="2">Leaf</tissue>
    </source>
</reference>
<sequence>MANLSISSSNPPCFSFSQRLDGGVGVSLGLGGNLVSVGGLIVSRIVIENSTRRLRLCFFISSRRKIAASLLVARRISSTVENLYLSPRLTSTKRKIK</sequence>
<keyword evidence="1" id="KW-0812">Transmembrane</keyword>
<evidence type="ECO:0000313" key="2">
    <source>
        <dbReference type="EMBL" id="KAF3510794.1"/>
    </source>
</evidence>
<protein>
    <submittedName>
        <fullName evidence="2">Uncharacterized protein</fullName>
    </submittedName>
</protein>
<proteinExistence type="predicted"/>
<keyword evidence="1" id="KW-0472">Membrane</keyword>
<evidence type="ECO:0000256" key="1">
    <source>
        <dbReference type="SAM" id="Phobius"/>
    </source>
</evidence>